<dbReference type="InterPro" id="IPR036569">
    <property type="entry name" value="RpiB_LacA_LacB_sf"/>
</dbReference>
<dbReference type="Gene3D" id="3.40.1400.10">
    <property type="entry name" value="Sugar-phosphate isomerase, RpiB/LacA/LacB"/>
    <property type="match status" value="1"/>
</dbReference>
<dbReference type="NCBIfam" id="TIGR01120">
    <property type="entry name" value="rpiB"/>
    <property type="match status" value="1"/>
</dbReference>
<reference evidence="3" key="1">
    <citation type="submission" date="2022-08" db="EMBL/GenBank/DDBJ databases">
        <title>Alicyclobacillus dauci DSM2870, complete genome.</title>
        <authorList>
            <person name="Wang Q."/>
            <person name="Cai R."/>
            <person name="Wang Z."/>
        </authorList>
    </citation>
    <scope>NUCLEOTIDE SEQUENCE</scope>
    <source>
        <strain evidence="3">DSM 28700</strain>
    </source>
</reference>
<dbReference type="EMBL" id="CP104064">
    <property type="protein sequence ID" value="WAH38860.1"/>
    <property type="molecule type" value="Genomic_DNA"/>
</dbReference>
<dbReference type="InterPro" id="IPR003500">
    <property type="entry name" value="RpiB_LacA_LacB"/>
</dbReference>
<dbReference type="GO" id="GO:0004751">
    <property type="term" value="F:ribose-5-phosphate isomerase activity"/>
    <property type="evidence" value="ECO:0007669"/>
    <property type="project" value="UniProtKB-EC"/>
</dbReference>
<sequence length="164" mass="18024">MKIAIGCDDAAFYLKETIKEHLIDLGHEPVDFGCYDPEPVDYPDVAYKVAKAVQRNDYSRAILMCGTGIGVDITANKVRGVRAALCHDCYSAERARKSNAAQILTMGARVIGPELAKKVVTTWLESEFQEGNSARKVSKIMSYEDIESEGQDVEEANQQSGKSC</sequence>
<dbReference type="PIRSF" id="PIRSF005384">
    <property type="entry name" value="RpiB_LacA_B"/>
    <property type="match status" value="1"/>
</dbReference>
<evidence type="ECO:0000256" key="2">
    <source>
        <dbReference type="ARBA" id="ARBA00023235"/>
    </source>
</evidence>
<evidence type="ECO:0000256" key="1">
    <source>
        <dbReference type="ARBA" id="ARBA00008754"/>
    </source>
</evidence>
<dbReference type="InterPro" id="IPR051812">
    <property type="entry name" value="SPI_LacAB/RpiB"/>
</dbReference>
<keyword evidence="2 3" id="KW-0413">Isomerase</keyword>
<proteinExistence type="inferred from homology"/>
<evidence type="ECO:0000313" key="4">
    <source>
        <dbReference type="Proteomes" id="UP001164803"/>
    </source>
</evidence>
<keyword evidence="4" id="KW-1185">Reference proteome</keyword>
<comment type="similarity">
    <text evidence="1">Belongs to the LacAB/RpiB family.</text>
</comment>
<name>A0ABY6Z802_9BACL</name>
<dbReference type="RefSeq" id="WP_268046458.1">
    <property type="nucleotide sequence ID" value="NZ_CP104064.1"/>
</dbReference>
<dbReference type="InterPro" id="IPR004785">
    <property type="entry name" value="RpiB"/>
</dbReference>
<dbReference type="NCBIfam" id="TIGR00689">
    <property type="entry name" value="rpiB_lacA_lacB"/>
    <property type="match status" value="1"/>
</dbReference>
<dbReference type="EC" id="5.3.1.6" evidence="3"/>
<dbReference type="Pfam" id="PF02502">
    <property type="entry name" value="LacAB_rpiB"/>
    <property type="match status" value="1"/>
</dbReference>
<protein>
    <submittedName>
        <fullName evidence="3">Ribose 5-phosphate isomerase B</fullName>
        <ecNumber evidence="3">5.3.1.6</ecNumber>
    </submittedName>
</protein>
<dbReference type="Proteomes" id="UP001164803">
    <property type="component" value="Chromosome"/>
</dbReference>
<organism evidence="3 4">
    <name type="scientific">Alicyclobacillus dauci</name>
    <dbReference type="NCBI Taxonomy" id="1475485"/>
    <lineage>
        <taxon>Bacteria</taxon>
        <taxon>Bacillati</taxon>
        <taxon>Bacillota</taxon>
        <taxon>Bacilli</taxon>
        <taxon>Bacillales</taxon>
        <taxon>Alicyclobacillaceae</taxon>
        <taxon>Alicyclobacillus</taxon>
    </lineage>
</organism>
<dbReference type="PANTHER" id="PTHR43732:SF1">
    <property type="entry name" value="RIBOSE 5-PHOSPHATE ISOMERASE"/>
    <property type="match status" value="1"/>
</dbReference>
<dbReference type="NCBIfam" id="NF004051">
    <property type="entry name" value="PRK05571.1"/>
    <property type="match status" value="1"/>
</dbReference>
<evidence type="ECO:0000313" key="3">
    <source>
        <dbReference type="EMBL" id="WAH38860.1"/>
    </source>
</evidence>
<dbReference type="SUPFAM" id="SSF89623">
    <property type="entry name" value="Ribose/Galactose isomerase RpiB/AlsB"/>
    <property type="match status" value="1"/>
</dbReference>
<accession>A0ABY6Z802</accession>
<dbReference type="PANTHER" id="PTHR43732">
    <property type="entry name" value="RIBOSE 5-PHOSPHATE ISOMERASE-RELATED"/>
    <property type="match status" value="1"/>
</dbReference>
<gene>
    <name evidence="3" type="primary">rpiB</name>
    <name evidence="3" type="ORF">NZD86_10460</name>
</gene>